<dbReference type="Proteomes" id="UP000199582">
    <property type="component" value="Unassembled WGS sequence"/>
</dbReference>
<organism evidence="4 5">
    <name type="scientific">Roseovarius azorensis</name>
    <dbReference type="NCBI Taxonomy" id="1287727"/>
    <lineage>
        <taxon>Bacteria</taxon>
        <taxon>Pseudomonadati</taxon>
        <taxon>Pseudomonadota</taxon>
        <taxon>Alphaproteobacteria</taxon>
        <taxon>Rhodobacterales</taxon>
        <taxon>Roseobacteraceae</taxon>
        <taxon>Roseovarius</taxon>
    </lineage>
</organism>
<dbReference type="InterPro" id="IPR013815">
    <property type="entry name" value="ATP_grasp_subdomain_1"/>
</dbReference>
<dbReference type="Pfam" id="PF13380">
    <property type="entry name" value="CoA_binding_2"/>
    <property type="match status" value="1"/>
</dbReference>
<dbReference type="Gene3D" id="3.30.470.20">
    <property type="entry name" value="ATP-grasp fold, B domain"/>
    <property type="match status" value="1"/>
</dbReference>
<dbReference type="Gene3D" id="3.40.50.720">
    <property type="entry name" value="NAD(P)-binding Rossmann-like Domain"/>
    <property type="match status" value="1"/>
</dbReference>
<proteinExistence type="predicted"/>
<dbReference type="GO" id="GO:0046872">
    <property type="term" value="F:metal ion binding"/>
    <property type="evidence" value="ECO:0007669"/>
    <property type="project" value="InterPro"/>
</dbReference>
<dbReference type="Pfam" id="PF13607">
    <property type="entry name" value="Succ_CoA_lig"/>
    <property type="match status" value="1"/>
</dbReference>
<evidence type="ECO:0000256" key="2">
    <source>
        <dbReference type="PROSITE-ProRule" id="PRU00409"/>
    </source>
</evidence>
<dbReference type="InterPro" id="IPR016102">
    <property type="entry name" value="Succinyl-CoA_synth-like"/>
</dbReference>
<dbReference type="InterPro" id="IPR036291">
    <property type="entry name" value="NAD(P)-bd_dom_sf"/>
</dbReference>
<evidence type="ECO:0000259" key="3">
    <source>
        <dbReference type="PROSITE" id="PS50975"/>
    </source>
</evidence>
<dbReference type="Pfam" id="PF13549">
    <property type="entry name" value="ATP-grasp_5"/>
    <property type="match status" value="1"/>
</dbReference>
<dbReference type="SUPFAM" id="SSF52210">
    <property type="entry name" value="Succinyl-CoA synthetase domains"/>
    <property type="match status" value="2"/>
</dbReference>
<sequence>MTSDLSRLLRPASIAVIGGGAWCANVVDQCRRIGFAGPVWPVHPAKAEIGGTRAYPSLDALPGVPDAVFVGVNRETTIDTIARLRNMGAGGAVCFAAGFLEAEAELGDGAAMQARLLDAAGDMPIIGPNCYGFINYLDGALLWPDQHGGARCDSGVAILTQSSNIAINLSMQARGLPIAYLMTAGNQAQLGLADLGRALLADSRVTALGLHIEGVGDLRGFEALAGEAQARGKPIVALKSGRSEQARAATQSHTASLAGSGAGAAALLSRLGMAQVTSLPQLLETLKLLHYAGPLPGNAVASISCSGGEASLMADTALDHDITLPILTAEQSNALRAALGPKVALANPLDYHTFIWGDVPAMTATFAAALDGPADIGVLIADFPRPDRCDPAAWDCILTAGAEARRRVGKPLALVATLPDCLPEDVAARAVAGGLIPLAGLDDGLAAIARAAWLGRHRAPVAPLLLPGAPRNPRTLREAEAKAALAAHGVRIPRSRRAKTPADLTAALAGFSLPLVIKAEGLAHKSDAGGVVFARDAAGLSAAQEAALAMPCTSWLIEEMIVDAVAEVLVGVVRDPAHGFVLTLGAGGILTEILRDTVSLLLPATGDDVTEALDRLRLAPLLAGYRGKPPANRDAILRAVMAVQSYVTAMTATVEEVEINPLLCTASDAVAVDALITKGEDQ</sequence>
<dbReference type="STRING" id="1287727.SAMN05443999_10895"/>
<dbReference type="SMART" id="SM00881">
    <property type="entry name" value="CoA_binding"/>
    <property type="match status" value="1"/>
</dbReference>
<dbReference type="InterPro" id="IPR003781">
    <property type="entry name" value="CoA-bd"/>
</dbReference>
<dbReference type="AlphaFoldDB" id="A0A1H7T8I1"/>
<keyword evidence="2" id="KW-0067">ATP-binding</keyword>
<dbReference type="SUPFAM" id="SSF51735">
    <property type="entry name" value="NAD(P)-binding Rossmann-fold domains"/>
    <property type="match status" value="1"/>
</dbReference>
<dbReference type="InterPro" id="IPR032875">
    <property type="entry name" value="Succ_CoA_lig_flav_dom"/>
</dbReference>
<dbReference type="Gene3D" id="3.30.1490.20">
    <property type="entry name" value="ATP-grasp fold, A domain"/>
    <property type="match status" value="1"/>
</dbReference>
<dbReference type="EMBL" id="FOAG01000008">
    <property type="protein sequence ID" value="SEL81192.1"/>
    <property type="molecule type" value="Genomic_DNA"/>
</dbReference>
<dbReference type="GO" id="GO:0005524">
    <property type="term" value="F:ATP binding"/>
    <property type="evidence" value="ECO:0007669"/>
    <property type="project" value="UniProtKB-UniRule"/>
</dbReference>
<keyword evidence="2" id="KW-0547">Nucleotide-binding</keyword>
<dbReference type="PANTHER" id="PTHR42793">
    <property type="entry name" value="COA BINDING DOMAIN CONTAINING PROTEIN"/>
    <property type="match status" value="1"/>
</dbReference>
<dbReference type="InterPro" id="IPR011761">
    <property type="entry name" value="ATP-grasp"/>
</dbReference>
<dbReference type="SUPFAM" id="SSF56059">
    <property type="entry name" value="Glutathione synthetase ATP-binding domain-like"/>
    <property type="match status" value="1"/>
</dbReference>
<gene>
    <name evidence="4" type="ORF">SAMN05443999_10895</name>
</gene>
<dbReference type="GO" id="GO:0006099">
    <property type="term" value="P:tricarboxylic acid cycle"/>
    <property type="evidence" value="ECO:0007669"/>
    <property type="project" value="UniProtKB-KW"/>
</dbReference>
<keyword evidence="1" id="KW-0816">Tricarboxylic acid cycle</keyword>
<keyword evidence="5" id="KW-1185">Reference proteome</keyword>
<evidence type="ECO:0000256" key="1">
    <source>
        <dbReference type="ARBA" id="ARBA00022532"/>
    </source>
</evidence>
<dbReference type="Gene3D" id="3.40.50.261">
    <property type="entry name" value="Succinyl-CoA synthetase domains"/>
    <property type="match status" value="2"/>
</dbReference>
<dbReference type="RefSeq" id="WP_093037628.1">
    <property type="nucleotide sequence ID" value="NZ_FOAG01000008.1"/>
</dbReference>
<accession>A0A1H7T8I1</accession>
<dbReference type="PANTHER" id="PTHR42793:SF4">
    <property type="entry name" value="BLL6376 PROTEIN"/>
    <property type="match status" value="1"/>
</dbReference>
<name>A0A1H7T8I1_9RHOB</name>
<dbReference type="PROSITE" id="PS50975">
    <property type="entry name" value="ATP_GRASP"/>
    <property type="match status" value="1"/>
</dbReference>
<dbReference type="OrthoDB" id="9807426at2"/>
<protein>
    <submittedName>
        <fullName evidence="4">Acyl-CoA synthetase (NDP forming)</fullName>
    </submittedName>
</protein>
<evidence type="ECO:0000313" key="5">
    <source>
        <dbReference type="Proteomes" id="UP000199582"/>
    </source>
</evidence>
<evidence type="ECO:0000313" key="4">
    <source>
        <dbReference type="EMBL" id="SEL81192.1"/>
    </source>
</evidence>
<feature type="domain" description="ATP-grasp" evidence="3">
    <location>
        <begin position="482"/>
        <end position="561"/>
    </location>
</feature>
<reference evidence="4 5" key="1">
    <citation type="submission" date="2016-10" db="EMBL/GenBank/DDBJ databases">
        <authorList>
            <person name="de Groot N.N."/>
        </authorList>
    </citation>
    <scope>NUCLEOTIDE SEQUENCE [LARGE SCALE GENOMIC DNA]</scope>
    <source>
        <strain evidence="4 5">DSM 100674</strain>
    </source>
</reference>
<dbReference type="FunFam" id="3.40.50.261:FF:000021">
    <property type="entry name" value="Acetyl-CoA synthetase, putative"/>
    <property type="match status" value="1"/>
</dbReference>